<organism evidence="17">
    <name type="scientific">Elephantulus edwardii</name>
    <name type="common">Cape long-eared elephant shrew</name>
    <dbReference type="NCBI Taxonomy" id="28737"/>
    <lineage>
        <taxon>Eukaryota</taxon>
        <taxon>Metazoa</taxon>
        <taxon>Chordata</taxon>
        <taxon>Craniata</taxon>
        <taxon>Vertebrata</taxon>
        <taxon>Euteleostomi</taxon>
        <taxon>Mammalia</taxon>
        <taxon>Eutheria</taxon>
        <taxon>Afrotheria</taxon>
        <taxon>Macroscelidea</taxon>
        <taxon>Macroscelididae</taxon>
        <taxon>Elephantulus</taxon>
    </lineage>
</organism>
<evidence type="ECO:0000256" key="7">
    <source>
        <dbReference type="ARBA" id="ARBA00022692"/>
    </source>
</evidence>
<evidence type="ECO:0000256" key="1">
    <source>
        <dbReference type="ARBA" id="ARBA00004225"/>
    </source>
</evidence>
<evidence type="ECO:0000256" key="8">
    <source>
        <dbReference type="ARBA" id="ARBA00022967"/>
    </source>
</evidence>
<keyword evidence="13 15" id="KW-0472">Membrane</keyword>
<dbReference type="InterPro" id="IPR001457">
    <property type="entry name" value="NADH_UbQ/plastoQ_OxRdtase_su6"/>
</dbReference>
<keyword evidence="6 15" id="KW-0679">Respiratory chain</keyword>
<keyword evidence="12 15" id="KW-0496">Mitochondrion</keyword>
<evidence type="ECO:0000256" key="9">
    <source>
        <dbReference type="ARBA" id="ARBA00022982"/>
    </source>
</evidence>
<dbReference type="GO" id="GO:0031966">
    <property type="term" value="C:mitochondrial membrane"/>
    <property type="evidence" value="ECO:0007669"/>
    <property type="project" value="UniProtKB-SubCell"/>
</dbReference>
<evidence type="ECO:0000256" key="16">
    <source>
        <dbReference type="SAM" id="SignalP"/>
    </source>
</evidence>
<evidence type="ECO:0000256" key="15">
    <source>
        <dbReference type="RuleBase" id="RU004430"/>
    </source>
</evidence>
<evidence type="ECO:0000256" key="4">
    <source>
        <dbReference type="ARBA" id="ARBA00021095"/>
    </source>
</evidence>
<keyword evidence="5 15" id="KW-0813">Transport</keyword>
<evidence type="ECO:0000256" key="13">
    <source>
        <dbReference type="ARBA" id="ARBA00023136"/>
    </source>
</evidence>
<dbReference type="RefSeq" id="YP_009577693.1">
    <property type="nucleotide sequence ID" value="NC_041486.1"/>
</dbReference>
<gene>
    <name evidence="17" type="primary">ND6</name>
</gene>
<feature type="chain" id="PRO_5019861473" description="NADH-ubiquinone oxidoreductase chain 6" evidence="16">
    <location>
        <begin position="22"/>
        <end position="175"/>
    </location>
</feature>
<comment type="catalytic activity">
    <reaction evidence="14 15">
        <text>a ubiquinone + NADH + 5 H(+)(in) = a ubiquinol + NAD(+) + 4 H(+)(out)</text>
        <dbReference type="Rhea" id="RHEA:29091"/>
        <dbReference type="Rhea" id="RHEA-COMP:9565"/>
        <dbReference type="Rhea" id="RHEA-COMP:9566"/>
        <dbReference type="ChEBI" id="CHEBI:15378"/>
        <dbReference type="ChEBI" id="CHEBI:16389"/>
        <dbReference type="ChEBI" id="CHEBI:17976"/>
        <dbReference type="ChEBI" id="CHEBI:57540"/>
        <dbReference type="ChEBI" id="CHEBI:57945"/>
        <dbReference type="EC" id="7.1.1.2"/>
    </reaction>
</comment>
<dbReference type="EMBL" id="MH252335">
    <property type="protein sequence ID" value="QBG64596.1"/>
    <property type="molecule type" value="Genomic_DNA"/>
</dbReference>
<evidence type="ECO:0000256" key="11">
    <source>
        <dbReference type="ARBA" id="ARBA00023027"/>
    </source>
</evidence>
<proteinExistence type="inferred from homology"/>
<dbReference type="AlphaFoldDB" id="A0A481S060"/>
<protein>
    <recommendedName>
        <fullName evidence="4 15">NADH-ubiquinone oxidoreductase chain 6</fullName>
        <ecNumber evidence="3 15">7.1.1.2</ecNumber>
    </recommendedName>
</protein>
<feature type="transmembrane region" description="Helical" evidence="15">
    <location>
        <begin position="51"/>
        <end position="75"/>
    </location>
</feature>
<feature type="transmembrane region" description="Helical" evidence="15">
    <location>
        <begin position="87"/>
        <end position="108"/>
    </location>
</feature>
<keyword evidence="16" id="KW-0732">Signal</keyword>
<keyword evidence="9 15" id="KW-0249">Electron transport</keyword>
<name>A0A481S060_ELEED</name>
<dbReference type="EC" id="7.1.1.2" evidence="3 15"/>
<evidence type="ECO:0000256" key="6">
    <source>
        <dbReference type="ARBA" id="ARBA00022660"/>
    </source>
</evidence>
<accession>A0A481S060</accession>
<reference evidence="17" key="1">
    <citation type="journal article" date="2018" name="Mitochondrial DNA Part B Resour">
        <title>Characterization of the complete mitochondrial genome of cape elephant shrew, Elephantulus edwardii.</title>
        <authorList>
            <person name="Liu C.-Z."/>
            <person name="Wang L."/>
            <person name="Xia X.-J."/>
            <person name="Jiang J.-Q."/>
        </authorList>
    </citation>
    <scope>NUCLEOTIDE SEQUENCE</scope>
</reference>
<comment type="function">
    <text evidence="15">Core subunit of the mitochondrial membrane respiratory chain NADH dehydrogenase (Complex I) which catalyzes electron transfer from NADH through the respiratory chain, using ubiquinone as an electron acceptor. Essential for the catalytic activity and assembly of complex I.</text>
</comment>
<comment type="subcellular location">
    <subcellularLocation>
        <location evidence="1 15">Mitochondrion membrane</location>
        <topology evidence="1 15">Multi-pass membrane protein</topology>
    </subcellularLocation>
</comment>
<dbReference type="GeneID" id="39728050"/>
<evidence type="ECO:0000256" key="14">
    <source>
        <dbReference type="ARBA" id="ARBA00049551"/>
    </source>
</evidence>
<evidence type="ECO:0000256" key="3">
    <source>
        <dbReference type="ARBA" id="ARBA00012944"/>
    </source>
</evidence>
<evidence type="ECO:0000256" key="5">
    <source>
        <dbReference type="ARBA" id="ARBA00022448"/>
    </source>
</evidence>
<sequence length="175" mass="18583">MTYTVFLLSVMFVLGIVGVSSKPSPIFGGLGLILSGGVGCGLIVSSGGSFLGLMVFLVYLGGMLVVFGYTTAMATEEYPEAWGSSKVVFGGVLMGVLVELTLIMWFNVGSDLMFSSVMLSSFDNSTGEWWVGGSLVRGDYAGSSLLYGMGSWLLFVGMWILFVSIFIVIEIVRGV</sequence>
<dbReference type="GO" id="GO:0008137">
    <property type="term" value="F:NADH dehydrogenase (ubiquinone) activity"/>
    <property type="evidence" value="ECO:0007669"/>
    <property type="project" value="UniProtKB-UniRule"/>
</dbReference>
<keyword evidence="11 15" id="KW-0520">NAD</keyword>
<comment type="similarity">
    <text evidence="2 15">Belongs to the complex I subunit 6 family.</text>
</comment>
<evidence type="ECO:0000256" key="12">
    <source>
        <dbReference type="ARBA" id="ARBA00023128"/>
    </source>
</evidence>
<dbReference type="PANTHER" id="PTHR11435">
    <property type="entry name" value="NADH UBIQUINONE OXIDOREDUCTASE SUBUNIT ND6"/>
    <property type="match status" value="1"/>
</dbReference>
<dbReference type="Gene3D" id="1.20.120.1200">
    <property type="entry name" value="NADH-ubiquinone/plastoquinone oxidoreductase chain 6, subunit NuoJ"/>
    <property type="match status" value="1"/>
</dbReference>
<evidence type="ECO:0000313" key="17">
    <source>
        <dbReference type="EMBL" id="QBG64596.1"/>
    </source>
</evidence>
<dbReference type="Pfam" id="PF00499">
    <property type="entry name" value="Oxidored_q3"/>
    <property type="match status" value="1"/>
</dbReference>
<dbReference type="InterPro" id="IPR042106">
    <property type="entry name" value="Nuo/plastoQ_OxRdtase_6_NuoJ"/>
</dbReference>
<dbReference type="PANTHER" id="PTHR11435:SF1">
    <property type="entry name" value="NADH-UBIQUINONE OXIDOREDUCTASE CHAIN 6"/>
    <property type="match status" value="1"/>
</dbReference>
<dbReference type="CTD" id="4541"/>
<evidence type="ECO:0000256" key="10">
    <source>
        <dbReference type="ARBA" id="ARBA00022989"/>
    </source>
</evidence>
<keyword evidence="15" id="KW-0830">Ubiquinone</keyword>
<geneLocation type="mitochondrion" evidence="17"/>
<evidence type="ECO:0000256" key="2">
    <source>
        <dbReference type="ARBA" id="ARBA00005698"/>
    </source>
</evidence>
<feature type="transmembrane region" description="Helical" evidence="15">
    <location>
        <begin position="152"/>
        <end position="172"/>
    </location>
</feature>
<feature type="signal peptide" evidence="16">
    <location>
        <begin position="1"/>
        <end position="21"/>
    </location>
</feature>
<keyword evidence="7 15" id="KW-0812">Transmembrane</keyword>
<dbReference type="InterPro" id="IPR050269">
    <property type="entry name" value="ComplexI_Subunit6"/>
</dbReference>
<keyword evidence="10 15" id="KW-1133">Transmembrane helix</keyword>
<keyword evidence="8 15" id="KW-1278">Translocase</keyword>